<evidence type="ECO:0000256" key="2">
    <source>
        <dbReference type="ARBA" id="ARBA00009256"/>
    </source>
</evidence>
<dbReference type="InterPro" id="IPR004821">
    <property type="entry name" value="Cyt_trans-like"/>
</dbReference>
<evidence type="ECO:0000256" key="4">
    <source>
        <dbReference type="ARBA" id="ARBA00022655"/>
    </source>
</evidence>
<dbReference type="EMBL" id="RIZG01000011">
    <property type="protein sequence ID" value="RNF48658.1"/>
    <property type="molecule type" value="Genomic_DNA"/>
</dbReference>
<comment type="pathway">
    <text evidence="1 8">Cofactor biosynthesis; (R)-pantothenate biosynthesis; (R)-pantothenate from (R)-pantoate and beta-alanine: step 1/1.</text>
</comment>
<dbReference type="GO" id="GO:0004592">
    <property type="term" value="F:pantoate-beta-alanine ligase activity"/>
    <property type="evidence" value="ECO:0007669"/>
    <property type="project" value="UniProtKB-UniRule"/>
</dbReference>
<protein>
    <recommendedName>
        <fullName evidence="8">Pantothenate synthetase</fullName>
        <shortName evidence="8">PS</shortName>
        <ecNumber evidence="8">6.3.2.1</ecNumber>
    </recommendedName>
    <alternativeName>
        <fullName evidence="8">Pantoate--beta-alanine ligase</fullName>
    </alternativeName>
    <alternativeName>
        <fullName evidence="8">Pantoate-activating enzyme</fullName>
    </alternativeName>
</protein>
<dbReference type="SUPFAM" id="SSF52374">
    <property type="entry name" value="Nucleotidylyl transferase"/>
    <property type="match status" value="1"/>
</dbReference>
<evidence type="ECO:0000313" key="10">
    <source>
        <dbReference type="Proteomes" id="UP000280507"/>
    </source>
</evidence>
<evidence type="ECO:0000256" key="6">
    <source>
        <dbReference type="ARBA" id="ARBA00022840"/>
    </source>
</evidence>
<dbReference type="InterPro" id="IPR003721">
    <property type="entry name" value="Pantoate_ligase"/>
</dbReference>
<dbReference type="Pfam" id="PF02569">
    <property type="entry name" value="Pantoate_ligase"/>
    <property type="match status" value="1"/>
</dbReference>
<dbReference type="NCBIfam" id="TIGR00125">
    <property type="entry name" value="cyt_tran_rel"/>
    <property type="match status" value="1"/>
</dbReference>
<dbReference type="RefSeq" id="WP_123096614.1">
    <property type="nucleotide sequence ID" value="NZ_RIZG01000011.1"/>
</dbReference>
<feature type="binding site" evidence="8">
    <location>
        <position position="61"/>
    </location>
    <ligand>
        <name>beta-alanine</name>
        <dbReference type="ChEBI" id="CHEBI:57966"/>
    </ligand>
</feature>
<dbReference type="PANTHER" id="PTHR21299:SF1">
    <property type="entry name" value="PANTOATE--BETA-ALANINE LIGASE"/>
    <property type="match status" value="1"/>
</dbReference>
<keyword evidence="10" id="KW-1185">Reference proteome</keyword>
<feature type="binding site" evidence="8">
    <location>
        <position position="155"/>
    </location>
    <ligand>
        <name>(R)-pantoate</name>
        <dbReference type="ChEBI" id="CHEBI:15980"/>
    </ligand>
</feature>
<reference evidence="9 10" key="1">
    <citation type="journal article" date="2012" name="Int. J. Syst. Evol. Microbiol.">
        <title>Marinomonas hwangdonensis sp. nov., isolated from seawater.</title>
        <authorList>
            <person name="Jung Y.T."/>
            <person name="Oh T.K."/>
            <person name="Yoon J.H."/>
        </authorList>
    </citation>
    <scope>NUCLEOTIDE SEQUENCE [LARGE SCALE GENOMIC DNA]</scope>
    <source>
        <strain evidence="9 10">HDW-15</strain>
    </source>
</reference>
<dbReference type="EC" id="6.3.2.1" evidence="8"/>
<evidence type="ECO:0000256" key="8">
    <source>
        <dbReference type="HAMAP-Rule" id="MF_00158"/>
    </source>
</evidence>
<dbReference type="FunFam" id="3.30.1300.10:FF:000001">
    <property type="entry name" value="Pantothenate synthetase"/>
    <property type="match status" value="1"/>
</dbReference>
<comment type="subcellular location">
    <subcellularLocation>
        <location evidence="8">Cytoplasm</location>
    </subcellularLocation>
</comment>
<dbReference type="CDD" id="cd00560">
    <property type="entry name" value="PanC"/>
    <property type="match status" value="1"/>
</dbReference>
<comment type="miscellaneous">
    <text evidence="8">The reaction proceeds by a bi uni uni bi ping pong mechanism.</text>
</comment>
<dbReference type="NCBIfam" id="TIGR00018">
    <property type="entry name" value="panC"/>
    <property type="match status" value="1"/>
</dbReference>
<evidence type="ECO:0000256" key="7">
    <source>
        <dbReference type="ARBA" id="ARBA00048258"/>
    </source>
</evidence>
<dbReference type="UniPathway" id="UPA00028">
    <property type="reaction ID" value="UER00005"/>
</dbReference>
<dbReference type="AlphaFoldDB" id="A0A3M8PXP4"/>
<dbReference type="FunFam" id="3.40.50.620:FF:000013">
    <property type="entry name" value="Pantothenate synthetase"/>
    <property type="match status" value="1"/>
</dbReference>
<dbReference type="PANTHER" id="PTHR21299">
    <property type="entry name" value="CYTIDYLATE KINASE/PANTOATE-BETA-ALANINE LIGASE"/>
    <property type="match status" value="1"/>
</dbReference>
<evidence type="ECO:0000256" key="1">
    <source>
        <dbReference type="ARBA" id="ARBA00004990"/>
    </source>
</evidence>
<comment type="catalytic activity">
    <reaction evidence="7 8">
        <text>(R)-pantoate + beta-alanine + ATP = (R)-pantothenate + AMP + diphosphate + H(+)</text>
        <dbReference type="Rhea" id="RHEA:10912"/>
        <dbReference type="ChEBI" id="CHEBI:15378"/>
        <dbReference type="ChEBI" id="CHEBI:15980"/>
        <dbReference type="ChEBI" id="CHEBI:29032"/>
        <dbReference type="ChEBI" id="CHEBI:30616"/>
        <dbReference type="ChEBI" id="CHEBI:33019"/>
        <dbReference type="ChEBI" id="CHEBI:57966"/>
        <dbReference type="ChEBI" id="CHEBI:456215"/>
        <dbReference type="EC" id="6.3.2.1"/>
    </reaction>
</comment>
<feature type="binding site" evidence="8">
    <location>
        <position position="178"/>
    </location>
    <ligand>
        <name>ATP</name>
        <dbReference type="ChEBI" id="CHEBI:30616"/>
    </ligand>
</feature>
<feature type="binding site" evidence="8">
    <location>
        <begin position="186"/>
        <end position="189"/>
    </location>
    <ligand>
        <name>ATP</name>
        <dbReference type="ChEBI" id="CHEBI:30616"/>
    </ligand>
</feature>
<keyword evidence="5 8" id="KW-0547">Nucleotide-binding</keyword>
<evidence type="ECO:0000313" key="9">
    <source>
        <dbReference type="EMBL" id="RNF48658.1"/>
    </source>
</evidence>
<organism evidence="9 10">
    <name type="scientific">Marinomonas hwangdonensis</name>
    <dbReference type="NCBI Taxonomy" id="1053647"/>
    <lineage>
        <taxon>Bacteria</taxon>
        <taxon>Pseudomonadati</taxon>
        <taxon>Pseudomonadota</taxon>
        <taxon>Gammaproteobacteria</taxon>
        <taxon>Oceanospirillales</taxon>
        <taxon>Oceanospirillaceae</taxon>
        <taxon>Marinomonas</taxon>
    </lineage>
</organism>
<dbReference type="Gene3D" id="3.40.50.620">
    <property type="entry name" value="HUPs"/>
    <property type="match status" value="1"/>
</dbReference>
<keyword evidence="4 8" id="KW-0566">Pantothenate biosynthesis</keyword>
<name>A0A3M8PXP4_9GAMM</name>
<dbReference type="Proteomes" id="UP000280507">
    <property type="component" value="Unassembled WGS sequence"/>
</dbReference>
<dbReference type="HAMAP" id="MF_00158">
    <property type="entry name" value="PanC"/>
    <property type="match status" value="1"/>
</dbReference>
<keyword evidence="6 8" id="KW-0067">ATP-binding</keyword>
<feature type="active site" description="Proton donor" evidence="8">
    <location>
        <position position="37"/>
    </location>
</feature>
<accession>A0A3M8PXP4</accession>
<feature type="binding site" evidence="8">
    <location>
        <begin position="149"/>
        <end position="152"/>
    </location>
    <ligand>
        <name>ATP</name>
        <dbReference type="ChEBI" id="CHEBI:30616"/>
    </ligand>
</feature>
<evidence type="ECO:0000256" key="5">
    <source>
        <dbReference type="ARBA" id="ARBA00022741"/>
    </source>
</evidence>
<comment type="subunit">
    <text evidence="8">Homodimer.</text>
</comment>
<comment type="similarity">
    <text evidence="2 8">Belongs to the pantothenate synthetase family.</text>
</comment>
<dbReference type="GO" id="GO:0005524">
    <property type="term" value="F:ATP binding"/>
    <property type="evidence" value="ECO:0007669"/>
    <property type="project" value="UniProtKB-KW"/>
</dbReference>
<dbReference type="Gene3D" id="3.30.1300.10">
    <property type="entry name" value="Pantoate-beta-alanine ligase, C-terminal domain"/>
    <property type="match status" value="1"/>
</dbReference>
<sequence length="288" mass="32362">MKTFHTVAELRTALKIERLQDKSIAFVPTMGNLHDGHMSLIRRAAEEGDVVVSSIFVNPMQFSANEDLERYPKTLEEDKKVLEANGCHFLFAPDALEMYPDGKRSQTQIEVMGLSDILCGASRPGHFVGVATVVTKLFNIVQPDCAIFGNKDFQQLKVIEDMVRDLSSNIRIIGIDTARNEDGLAMSSRNGYLTEEERRIAPTMYQTLLWAKEALLANRASHEDIREQAQQKLEAAGFRRDYFEIRAQDNLQTPSEEEKSLVILAAAHLGSARLIDNLRVELDSLSTH</sequence>
<keyword evidence="3 8" id="KW-0436">Ligase</keyword>
<dbReference type="GO" id="GO:0005829">
    <property type="term" value="C:cytosol"/>
    <property type="evidence" value="ECO:0007669"/>
    <property type="project" value="TreeGrafter"/>
</dbReference>
<evidence type="ECO:0000256" key="3">
    <source>
        <dbReference type="ARBA" id="ARBA00022598"/>
    </source>
</evidence>
<dbReference type="OrthoDB" id="9773087at2"/>
<feature type="binding site" evidence="8">
    <location>
        <begin position="30"/>
        <end position="37"/>
    </location>
    <ligand>
        <name>ATP</name>
        <dbReference type="ChEBI" id="CHEBI:30616"/>
    </ligand>
</feature>
<keyword evidence="8" id="KW-0963">Cytoplasm</keyword>
<dbReference type="InterPro" id="IPR042176">
    <property type="entry name" value="Pantoate_ligase_C"/>
</dbReference>
<gene>
    <name evidence="8" type="primary">panC</name>
    <name evidence="9" type="ORF">EBI00_14210</name>
</gene>
<proteinExistence type="inferred from homology"/>
<comment type="caution">
    <text evidence="9">The sequence shown here is derived from an EMBL/GenBank/DDBJ whole genome shotgun (WGS) entry which is preliminary data.</text>
</comment>
<comment type="function">
    <text evidence="8">Catalyzes the condensation of pantoate with beta-alanine in an ATP-dependent reaction via a pantoyl-adenylate intermediate.</text>
</comment>
<dbReference type="GO" id="GO:0015940">
    <property type="term" value="P:pantothenate biosynthetic process"/>
    <property type="evidence" value="ECO:0007669"/>
    <property type="project" value="UniProtKB-UniRule"/>
</dbReference>
<dbReference type="InterPro" id="IPR014729">
    <property type="entry name" value="Rossmann-like_a/b/a_fold"/>
</dbReference>
<feature type="binding site" evidence="8">
    <location>
        <position position="61"/>
    </location>
    <ligand>
        <name>(R)-pantoate</name>
        <dbReference type="ChEBI" id="CHEBI:15980"/>
    </ligand>
</feature>